<dbReference type="Pfam" id="PF06863">
    <property type="entry name" value="DUF1254"/>
    <property type="match status" value="1"/>
</dbReference>
<evidence type="ECO:0000259" key="3">
    <source>
        <dbReference type="Pfam" id="PF06863"/>
    </source>
</evidence>
<feature type="domain" description="DUF1254" evidence="3">
    <location>
        <begin position="90"/>
        <end position="222"/>
    </location>
</feature>
<dbReference type="InterPro" id="IPR037050">
    <property type="entry name" value="DUF1254_sf"/>
</dbReference>
<dbReference type="Gene3D" id="2.60.40.1610">
    <property type="entry name" value="Domain of unknown function DUF1254"/>
    <property type="match status" value="1"/>
</dbReference>
<dbReference type="PANTHER" id="PTHR36509">
    <property type="entry name" value="BLL3101 PROTEIN"/>
    <property type="match status" value="1"/>
</dbReference>
<sequence>MRQTGSLRPILVPVWILVLVAALAGCATRTDDQPTESASPPPAQQAPPTPAEIRAIAKDAYIWGFPLVDNYRVQYSYFVDKTDPEYKGGFNEVHNTARLYTPADKAIQTPNADTPYSFVGADLRTEPLVFTVPPIEQNRYYSLQFVDGYTYNVAYVGSRTTGNGGGRYLLAGPGWEGEKPEGVDQIIRSDTDLAFVLYRTQLFGPRDLDNVKKIQAGYQVAPLSVYLKQPSPPAAPPIDFTPPLTPEAQKTSPQFFEILNAALRFAPVKPEEQEMRDRFARIGIGPDGDFDADKLSPETREAIEDGMANAWVEFDRFKQDKVDTGEVGSAQLFGTADDLKGNYLYRMAGAVLGIYGNTAAEALYPSAMLDADGQPLTGTNSYTYRFAPDQLPPVNAFWSLTMYELPSSQLVDNPIDRYLINSEMLPSLVPDPDGAYTLRIQNTQPPENEANWLPAPKGPFTLVLRLYWPKPDALNGTWQAPKPEKI</sequence>
<feature type="region of interest" description="Disordered" evidence="1">
    <location>
        <begin position="30"/>
        <end position="49"/>
    </location>
</feature>
<protein>
    <recommendedName>
        <fullName evidence="6">Cell envelope protein</fullName>
    </recommendedName>
</protein>
<evidence type="ECO:0000256" key="1">
    <source>
        <dbReference type="SAM" id="MobiDB-lite"/>
    </source>
</evidence>
<feature type="compositionally biased region" description="Pro residues" evidence="1">
    <location>
        <begin position="39"/>
        <end position="49"/>
    </location>
</feature>
<evidence type="ECO:0000259" key="2">
    <source>
        <dbReference type="Pfam" id="PF06742"/>
    </source>
</evidence>
<evidence type="ECO:0000313" key="5">
    <source>
        <dbReference type="Proteomes" id="UP000011200"/>
    </source>
</evidence>
<dbReference type="Proteomes" id="UP000011200">
    <property type="component" value="Chromosome"/>
</dbReference>
<dbReference type="InterPro" id="IPR010679">
    <property type="entry name" value="DUF1254"/>
</dbReference>
<accession>A0A2U9PTF6</accession>
<dbReference type="EMBL" id="CP027541">
    <property type="protein sequence ID" value="AWT55066.1"/>
    <property type="molecule type" value="Genomic_DNA"/>
</dbReference>
<dbReference type="InterPro" id="IPR010621">
    <property type="entry name" value="DUF1214"/>
</dbReference>
<reference evidence="4 5" key="1">
    <citation type="journal article" date="2013" name="Genome Announc.">
        <title>Draft genome sequence of MKD8, a conjugal recipient Mycobacterium smegmatis strain.</title>
        <authorList>
            <person name="Gray T.A."/>
            <person name="Palumbo M.J."/>
            <person name="Derbyshire K.M."/>
        </authorList>
    </citation>
    <scope>NUCLEOTIDE SEQUENCE [LARGE SCALE GENOMIC DNA]</scope>
    <source>
        <strain evidence="4 5">MKD8</strain>
    </source>
</reference>
<evidence type="ECO:0000313" key="4">
    <source>
        <dbReference type="EMBL" id="AWT55066.1"/>
    </source>
</evidence>
<dbReference type="PROSITE" id="PS51257">
    <property type="entry name" value="PROKAR_LIPOPROTEIN"/>
    <property type="match status" value="1"/>
</dbReference>
<dbReference type="Gene3D" id="2.60.120.600">
    <property type="entry name" value="Domain of unknown function DUF1214, C-terminal domain"/>
    <property type="match status" value="1"/>
</dbReference>
<feature type="domain" description="DUF1214" evidence="2">
    <location>
        <begin position="361"/>
        <end position="470"/>
    </location>
</feature>
<dbReference type="InterPro" id="IPR037049">
    <property type="entry name" value="DUF1214_C_sf"/>
</dbReference>
<gene>
    <name evidence="4" type="ORF">D806_041000</name>
</gene>
<dbReference type="SUPFAM" id="SSF160935">
    <property type="entry name" value="VPA0735-like"/>
    <property type="match status" value="1"/>
</dbReference>
<name>A0A2U9PTF6_MYCSE</name>
<dbReference type="Pfam" id="PF06742">
    <property type="entry name" value="DUF1214"/>
    <property type="match status" value="1"/>
</dbReference>
<evidence type="ECO:0008006" key="6">
    <source>
        <dbReference type="Google" id="ProtNLM"/>
    </source>
</evidence>
<dbReference type="RefSeq" id="WP_003895573.1">
    <property type="nucleotide sequence ID" value="NZ_CP027541.1"/>
</dbReference>
<reference evidence="5" key="2">
    <citation type="submission" date="2018-03" db="EMBL/GenBank/DDBJ databases">
        <authorList>
            <person name="Derbyshire K."/>
            <person name="Gray T.A."/>
            <person name="Champion M."/>
        </authorList>
    </citation>
    <scope>NUCLEOTIDE SEQUENCE [LARGE SCALE GENOMIC DNA]</scope>
    <source>
        <strain evidence="5">MKD8</strain>
    </source>
</reference>
<organism evidence="4 5">
    <name type="scientific">Mycolicibacterium smegmatis (strain MKD8)</name>
    <name type="common">Mycobacterium smegmatis</name>
    <dbReference type="NCBI Taxonomy" id="1214915"/>
    <lineage>
        <taxon>Bacteria</taxon>
        <taxon>Bacillati</taxon>
        <taxon>Actinomycetota</taxon>
        <taxon>Actinomycetes</taxon>
        <taxon>Mycobacteriales</taxon>
        <taxon>Mycobacteriaceae</taxon>
        <taxon>Mycolicibacterium</taxon>
    </lineage>
</organism>
<dbReference type="PANTHER" id="PTHR36509:SF2">
    <property type="entry name" value="BLL3101 PROTEIN"/>
    <property type="match status" value="1"/>
</dbReference>
<dbReference type="AlphaFoldDB" id="A0A2U9PTF6"/>
<proteinExistence type="predicted"/>